<dbReference type="PANTHER" id="PTHR38839">
    <property type="entry name" value="TRANSCRIPTIONAL REGULATOR WHID-RELATED"/>
    <property type="match status" value="1"/>
</dbReference>
<keyword evidence="7 11" id="KW-0805">Transcription regulation</keyword>
<dbReference type="RefSeq" id="WP_249736148.1">
    <property type="nucleotide sequence ID" value="NZ_JAKNCJ010000001.1"/>
</dbReference>
<feature type="binding site" evidence="11">
    <location>
        <position position="55"/>
    </location>
    <ligand>
        <name>[4Fe-4S] cluster</name>
        <dbReference type="ChEBI" id="CHEBI:49883"/>
    </ligand>
</feature>
<evidence type="ECO:0000256" key="4">
    <source>
        <dbReference type="ARBA" id="ARBA00022723"/>
    </source>
</evidence>
<reference evidence="13" key="1">
    <citation type="submission" date="2022-02" db="EMBL/GenBank/DDBJ databases">
        <authorList>
            <person name="Lee M."/>
            <person name="Kim S.-J."/>
            <person name="Jung M.-Y."/>
        </authorList>
    </citation>
    <scope>NUCLEOTIDE SEQUENCE</scope>
    <source>
        <strain evidence="13">JHP9</strain>
    </source>
</reference>
<evidence type="ECO:0000256" key="2">
    <source>
        <dbReference type="ARBA" id="ARBA00006597"/>
    </source>
</evidence>
<dbReference type="Pfam" id="PF02467">
    <property type="entry name" value="Whib"/>
    <property type="match status" value="1"/>
</dbReference>
<evidence type="ECO:0000256" key="7">
    <source>
        <dbReference type="ARBA" id="ARBA00023015"/>
    </source>
</evidence>
<dbReference type="InterPro" id="IPR034768">
    <property type="entry name" value="4FE4S_WBL"/>
</dbReference>
<evidence type="ECO:0000259" key="12">
    <source>
        <dbReference type="PROSITE" id="PS51674"/>
    </source>
</evidence>
<gene>
    <name evidence="11" type="primary">whiB</name>
    <name evidence="13" type="ORF">Bequi_01045</name>
</gene>
<dbReference type="PROSITE" id="PS51674">
    <property type="entry name" value="4FE4S_WBL"/>
    <property type="match status" value="1"/>
</dbReference>
<evidence type="ECO:0000256" key="5">
    <source>
        <dbReference type="ARBA" id="ARBA00023004"/>
    </source>
</evidence>
<accession>A0ABT0QY86</accession>
<keyword evidence="10 11" id="KW-0804">Transcription</keyword>
<evidence type="ECO:0000256" key="8">
    <source>
        <dbReference type="ARBA" id="ARBA00023125"/>
    </source>
</evidence>
<comment type="caution">
    <text evidence="13">The sequence shown here is derived from an EMBL/GenBank/DDBJ whole genome shotgun (WGS) entry which is preliminary data.</text>
</comment>
<comment type="function">
    <text evidence="11">Acts as a transcriptional regulator. Probably redox-responsive. The apo- but not holo-form probably binds DNA.</text>
</comment>
<name>A0ABT0QY86_9MICO</name>
<evidence type="ECO:0000256" key="6">
    <source>
        <dbReference type="ARBA" id="ARBA00023014"/>
    </source>
</evidence>
<keyword evidence="14" id="KW-1185">Reference proteome</keyword>
<feature type="binding site" evidence="11">
    <location>
        <position position="46"/>
    </location>
    <ligand>
        <name>[4Fe-4S] cluster</name>
        <dbReference type="ChEBI" id="CHEBI:49883"/>
    </ligand>
</feature>
<evidence type="ECO:0000256" key="9">
    <source>
        <dbReference type="ARBA" id="ARBA00023157"/>
    </source>
</evidence>
<dbReference type="Proteomes" id="UP001203761">
    <property type="component" value="Unassembled WGS sequence"/>
</dbReference>
<comment type="PTM">
    <text evidence="11">The Fe-S cluster can be nitrosylated by nitric oxide (NO).</text>
</comment>
<evidence type="ECO:0000256" key="11">
    <source>
        <dbReference type="HAMAP-Rule" id="MF_01479"/>
    </source>
</evidence>
<dbReference type="PANTHER" id="PTHR38839:SF2">
    <property type="entry name" value="TRANSCRIPTIONAL REGULATOR WHIB7-RELATED"/>
    <property type="match status" value="1"/>
</dbReference>
<keyword evidence="3 11" id="KW-0004">4Fe-4S</keyword>
<keyword evidence="8 11" id="KW-0238">DNA-binding</keyword>
<protein>
    <recommendedName>
        <fullName evidence="11">Transcriptional regulator WhiB</fullName>
    </recommendedName>
</protein>
<organism evidence="13 14">
    <name type="scientific">Brachybacterium equifaecis</name>
    <dbReference type="NCBI Taxonomy" id="2910770"/>
    <lineage>
        <taxon>Bacteria</taxon>
        <taxon>Bacillati</taxon>
        <taxon>Actinomycetota</taxon>
        <taxon>Actinomycetes</taxon>
        <taxon>Micrococcales</taxon>
        <taxon>Dermabacteraceae</taxon>
        <taxon>Brachybacterium</taxon>
    </lineage>
</organism>
<comment type="cofactor">
    <cofactor evidence="11">
        <name>[4Fe-4S] cluster</name>
        <dbReference type="ChEBI" id="CHEBI:49883"/>
    </cofactor>
    <text evidence="11">Binds 1 [4Fe-4S] cluster per subunit. Following nitrosylation of the [4Fe-4S] cluster binds 1 [4Fe-8(NO)] cluster per subunit.</text>
</comment>
<keyword evidence="11" id="KW-0963">Cytoplasm</keyword>
<feature type="binding site" evidence="11">
    <location>
        <position position="49"/>
    </location>
    <ligand>
        <name>[4Fe-4S] cluster</name>
        <dbReference type="ChEBI" id="CHEBI:49883"/>
    </ligand>
</feature>
<dbReference type="InterPro" id="IPR003482">
    <property type="entry name" value="Whib"/>
</dbReference>
<evidence type="ECO:0000313" key="14">
    <source>
        <dbReference type="Proteomes" id="UP001203761"/>
    </source>
</evidence>
<keyword evidence="4 11" id="KW-0479">Metal-binding</keyword>
<dbReference type="EMBL" id="JAKNCJ010000001">
    <property type="protein sequence ID" value="MCL6421984.1"/>
    <property type="molecule type" value="Genomic_DNA"/>
</dbReference>
<comment type="PTM">
    <text evidence="11">Upon Fe-S cluster removal intramolecular disulfide bonds are formed.</text>
</comment>
<keyword evidence="9 11" id="KW-1015">Disulfide bond</keyword>
<sequence>MTDILIRTPACVPDDPTPVLPCQSAQVASLYFSERPAELESAKSLCGPCPLRAECLEGALRRAEPWGVWGGEILENGRVIAVKRGRGRPRKDAAAA</sequence>
<feature type="binding site" evidence="11">
    <location>
        <position position="11"/>
    </location>
    <ligand>
        <name>[4Fe-4S] cluster</name>
        <dbReference type="ChEBI" id="CHEBI:49883"/>
    </ligand>
</feature>
<keyword evidence="5 11" id="KW-0408">Iron</keyword>
<feature type="domain" description="4Fe-4S Wbl-type" evidence="12">
    <location>
        <begin position="21"/>
        <end position="79"/>
    </location>
</feature>
<evidence type="ECO:0000313" key="13">
    <source>
        <dbReference type="EMBL" id="MCL6421984.1"/>
    </source>
</evidence>
<keyword evidence="6 11" id="KW-0411">Iron-sulfur</keyword>
<evidence type="ECO:0000256" key="10">
    <source>
        <dbReference type="ARBA" id="ARBA00023163"/>
    </source>
</evidence>
<evidence type="ECO:0000256" key="1">
    <source>
        <dbReference type="ARBA" id="ARBA00004496"/>
    </source>
</evidence>
<evidence type="ECO:0000256" key="3">
    <source>
        <dbReference type="ARBA" id="ARBA00022485"/>
    </source>
</evidence>
<dbReference type="HAMAP" id="MF_01479">
    <property type="entry name" value="WhiB"/>
    <property type="match status" value="1"/>
</dbReference>
<comment type="similarity">
    <text evidence="2 11">Belongs to the WhiB family.</text>
</comment>
<proteinExistence type="inferred from homology"/>
<comment type="subcellular location">
    <subcellularLocation>
        <location evidence="1 11">Cytoplasm</location>
    </subcellularLocation>
</comment>